<evidence type="ECO:0000256" key="6">
    <source>
        <dbReference type="ARBA" id="ARBA00023029"/>
    </source>
</evidence>
<dbReference type="PANTHER" id="PTHR45866">
    <property type="entry name" value="DNA GYRASE/TOPOISOMERASE SUBUNIT B"/>
    <property type="match status" value="1"/>
</dbReference>
<evidence type="ECO:0000256" key="1">
    <source>
        <dbReference type="ARBA" id="ARBA00000185"/>
    </source>
</evidence>
<keyword evidence="7" id="KW-0238">DNA-binding</keyword>
<evidence type="ECO:0000256" key="7">
    <source>
        <dbReference type="ARBA" id="ARBA00023125"/>
    </source>
</evidence>
<keyword evidence="5" id="KW-0067">ATP-binding</keyword>
<accession>X1VUY8</accession>
<dbReference type="GO" id="GO:0003677">
    <property type="term" value="F:DNA binding"/>
    <property type="evidence" value="ECO:0007669"/>
    <property type="project" value="UniProtKB-KW"/>
</dbReference>
<feature type="non-terminal residue" evidence="10">
    <location>
        <position position="1"/>
    </location>
</feature>
<dbReference type="CDD" id="cd16928">
    <property type="entry name" value="HATPase_GyrB-like"/>
    <property type="match status" value="1"/>
</dbReference>
<dbReference type="GO" id="GO:0006265">
    <property type="term" value="P:DNA topological change"/>
    <property type="evidence" value="ECO:0007669"/>
    <property type="project" value="InterPro"/>
</dbReference>
<dbReference type="PRINTS" id="PR00418">
    <property type="entry name" value="TPI2FAMILY"/>
</dbReference>
<evidence type="ECO:0000256" key="5">
    <source>
        <dbReference type="ARBA" id="ARBA00022840"/>
    </source>
</evidence>
<feature type="non-terminal residue" evidence="10">
    <location>
        <position position="213"/>
    </location>
</feature>
<dbReference type="SMART" id="SM00387">
    <property type="entry name" value="HATPase_c"/>
    <property type="match status" value="1"/>
</dbReference>
<dbReference type="InterPro" id="IPR036890">
    <property type="entry name" value="HATPase_C_sf"/>
</dbReference>
<comment type="catalytic activity">
    <reaction evidence="1">
        <text>ATP-dependent breakage, passage and rejoining of double-stranded DNA.</text>
        <dbReference type="EC" id="5.6.2.2"/>
    </reaction>
</comment>
<keyword evidence="6" id="KW-0799">Topoisomerase</keyword>
<dbReference type="InterPro" id="IPR003594">
    <property type="entry name" value="HATPase_dom"/>
</dbReference>
<comment type="similarity">
    <text evidence="2">Belongs to the type II topoisomerase GyrB family.</text>
</comment>
<reference evidence="10" key="1">
    <citation type="journal article" date="2014" name="Front. Microbiol.">
        <title>High frequency of phylogenetically diverse reductive dehalogenase-homologous genes in deep subseafloor sedimentary metagenomes.</title>
        <authorList>
            <person name="Kawai M."/>
            <person name="Futagami T."/>
            <person name="Toyoda A."/>
            <person name="Takaki Y."/>
            <person name="Nishi S."/>
            <person name="Hori S."/>
            <person name="Arai W."/>
            <person name="Tsubouchi T."/>
            <person name="Morono Y."/>
            <person name="Uchiyama I."/>
            <person name="Ito T."/>
            <person name="Fujiyama A."/>
            <person name="Inagaki F."/>
            <person name="Takami H."/>
        </authorList>
    </citation>
    <scope>NUCLEOTIDE SEQUENCE</scope>
    <source>
        <strain evidence="10">Expedition CK06-06</strain>
    </source>
</reference>
<evidence type="ECO:0000313" key="10">
    <source>
        <dbReference type="EMBL" id="GAJ25137.1"/>
    </source>
</evidence>
<evidence type="ECO:0000256" key="8">
    <source>
        <dbReference type="ARBA" id="ARBA00023235"/>
    </source>
</evidence>
<dbReference type="EC" id="5.6.2.2" evidence="3"/>
<keyword evidence="4" id="KW-0547">Nucleotide-binding</keyword>
<dbReference type="GO" id="GO:0003918">
    <property type="term" value="F:DNA topoisomerase type II (double strand cut, ATP-hydrolyzing) activity"/>
    <property type="evidence" value="ECO:0007669"/>
    <property type="project" value="UniProtKB-EC"/>
</dbReference>
<dbReference type="PANTHER" id="PTHR45866:SF1">
    <property type="entry name" value="DNA GYRASE SUBUNIT B, MITOCHONDRIAL"/>
    <property type="match status" value="1"/>
</dbReference>
<comment type="caution">
    <text evidence="10">The sequence shown here is derived from an EMBL/GenBank/DDBJ whole genome shotgun (WGS) entry which is preliminary data.</text>
</comment>
<gene>
    <name evidence="10" type="ORF">S12H4_56435</name>
</gene>
<organism evidence="10">
    <name type="scientific">marine sediment metagenome</name>
    <dbReference type="NCBI Taxonomy" id="412755"/>
    <lineage>
        <taxon>unclassified sequences</taxon>
        <taxon>metagenomes</taxon>
        <taxon>ecological metagenomes</taxon>
    </lineage>
</organism>
<evidence type="ECO:0000259" key="9">
    <source>
        <dbReference type="SMART" id="SM00387"/>
    </source>
</evidence>
<dbReference type="InterPro" id="IPR001241">
    <property type="entry name" value="Topo_IIA"/>
</dbReference>
<dbReference type="Gene3D" id="3.30.565.10">
    <property type="entry name" value="Histidine kinase-like ATPase, C-terminal domain"/>
    <property type="match status" value="1"/>
</dbReference>
<keyword evidence="8" id="KW-0413">Isomerase</keyword>
<dbReference type="SUPFAM" id="SSF55874">
    <property type="entry name" value="ATPase domain of HSP90 chaperone/DNA topoisomerase II/histidine kinase"/>
    <property type="match status" value="1"/>
</dbReference>
<proteinExistence type="inferred from homology"/>
<dbReference type="SMART" id="SM00433">
    <property type="entry name" value="TOP2c"/>
    <property type="match status" value="1"/>
</dbReference>
<sequence length="213" mass="23849">SERPSMYIGDTSTSGLHQLVYEVVDNSIDEAMAGYCEDIFVTIHKDNSITVEDNGRGIPIEKHEAESKKKGRDVSALEVVMTILHAGGKFDKESYKVSGGLHGVGISCVCALSSKMKVQVFRDRIHTMEFSKGKVTDPLKSLSKTTKRGTKITFFPDDTIFSVIEFEYDILATRLRELAFLNKGVRIYLHDERDDEKDDALFHYQGGLISFVS</sequence>
<name>X1VUY8_9ZZZZ</name>
<evidence type="ECO:0000256" key="2">
    <source>
        <dbReference type="ARBA" id="ARBA00010708"/>
    </source>
</evidence>
<dbReference type="EMBL" id="BARW01036342">
    <property type="protein sequence ID" value="GAJ25137.1"/>
    <property type="molecule type" value="Genomic_DNA"/>
</dbReference>
<dbReference type="GO" id="GO:0005524">
    <property type="term" value="F:ATP binding"/>
    <property type="evidence" value="ECO:0007669"/>
    <property type="project" value="UniProtKB-KW"/>
</dbReference>
<protein>
    <recommendedName>
        <fullName evidence="3">DNA topoisomerase (ATP-hydrolyzing)</fullName>
        <ecNumber evidence="3">5.6.2.2</ecNumber>
    </recommendedName>
</protein>
<evidence type="ECO:0000256" key="3">
    <source>
        <dbReference type="ARBA" id="ARBA00012895"/>
    </source>
</evidence>
<dbReference type="Pfam" id="PF02518">
    <property type="entry name" value="HATPase_c"/>
    <property type="match status" value="1"/>
</dbReference>
<dbReference type="AlphaFoldDB" id="X1VUY8"/>
<evidence type="ECO:0000256" key="4">
    <source>
        <dbReference type="ARBA" id="ARBA00022741"/>
    </source>
</evidence>
<feature type="domain" description="Histidine kinase/HSP90-like ATPase" evidence="9">
    <location>
        <begin position="11"/>
        <end position="160"/>
    </location>
</feature>